<reference evidence="1" key="1">
    <citation type="journal article" date="2014" name="Front. Microbiol.">
        <title>High frequency of phylogenetically diverse reductive dehalogenase-homologous genes in deep subseafloor sedimentary metagenomes.</title>
        <authorList>
            <person name="Kawai M."/>
            <person name="Futagami T."/>
            <person name="Toyoda A."/>
            <person name="Takaki Y."/>
            <person name="Nishi S."/>
            <person name="Hori S."/>
            <person name="Arai W."/>
            <person name="Tsubouchi T."/>
            <person name="Morono Y."/>
            <person name="Uchiyama I."/>
            <person name="Ito T."/>
            <person name="Fujiyama A."/>
            <person name="Inagaki F."/>
            <person name="Takami H."/>
        </authorList>
    </citation>
    <scope>NUCLEOTIDE SEQUENCE</scope>
    <source>
        <strain evidence="1">Expedition CK06-06</strain>
    </source>
</reference>
<gene>
    <name evidence="1" type="ORF">S12H4_12503</name>
</gene>
<feature type="non-terminal residue" evidence="1">
    <location>
        <position position="1"/>
    </location>
</feature>
<name>X1RW73_9ZZZZ</name>
<evidence type="ECO:0000313" key="1">
    <source>
        <dbReference type="EMBL" id="GAI84987.1"/>
    </source>
</evidence>
<dbReference type="AlphaFoldDB" id="X1RW73"/>
<dbReference type="EMBL" id="BARW01005984">
    <property type="protein sequence ID" value="GAI84987.1"/>
    <property type="molecule type" value="Genomic_DNA"/>
</dbReference>
<protein>
    <submittedName>
        <fullName evidence="1">Uncharacterized protein</fullName>
    </submittedName>
</protein>
<proteinExistence type="predicted"/>
<comment type="caution">
    <text evidence="1">The sequence shown here is derived from an EMBL/GenBank/DDBJ whole genome shotgun (WGS) entry which is preliminary data.</text>
</comment>
<accession>X1RW73</accession>
<sequence>ISRGAVYYLWSITYRVWGLVSDIGHPARALGPYYLVSLKSG</sequence>
<organism evidence="1">
    <name type="scientific">marine sediment metagenome</name>
    <dbReference type="NCBI Taxonomy" id="412755"/>
    <lineage>
        <taxon>unclassified sequences</taxon>
        <taxon>metagenomes</taxon>
        <taxon>ecological metagenomes</taxon>
    </lineage>
</organism>